<feature type="chain" id="PRO_5035250547" evidence="2">
    <location>
        <begin position="20"/>
        <end position="95"/>
    </location>
</feature>
<name>A0A8J2KKG7_9HEXA</name>
<dbReference type="OrthoDB" id="8195871at2759"/>
<dbReference type="Proteomes" id="UP000708208">
    <property type="component" value="Unassembled WGS sequence"/>
</dbReference>
<gene>
    <name evidence="3" type="ORF">AFUS01_LOCUS16405</name>
</gene>
<evidence type="ECO:0000256" key="1">
    <source>
        <dbReference type="SAM" id="MobiDB-lite"/>
    </source>
</evidence>
<protein>
    <submittedName>
        <fullName evidence="3">Uncharacterized protein</fullName>
    </submittedName>
</protein>
<keyword evidence="4" id="KW-1185">Reference proteome</keyword>
<feature type="signal peptide" evidence="2">
    <location>
        <begin position="1"/>
        <end position="19"/>
    </location>
</feature>
<sequence length="95" mass="10968">MRKLVLLVLGAMCLLWVNATSSDEEQSLQNILNWSDNFNPYAVPECRRCHVNCIPKCGTRKFKPCCYYYMSKKKRGGPSHTISLNRGHLDFLDQN</sequence>
<proteinExistence type="predicted"/>
<feature type="region of interest" description="Disordered" evidence="1">
    <location>
        <begin position="74"/>
        <end position="95"/>
    </location>
</feature>
<evidence type="ECO:0000313" key="3">
    <source>
        <dbReference type="EMBL" id="CAG7727570.1"/>
    </source>
</evidence>
<evidence type="ECO:0000313" key="4">
    <source>
        <dbReference type="Proteomes" id="UP000708208"/>
    </source>
</evidence>
<organism evidence="3 4">
    <name type="scientific">Allacma fusca</name>
    <dbReference type="NCBI Taxonomy" id="39272"/>
    <lineage>
        <taxon>Eukaryota</taxon>
        <taxon>Metazoa</taxon>
        <taxon>Ecdysozoa</taxon>
        <taxon>Arthropoda</taxon>
        <taxon>Hexapoda</taxon>
        <taxon>Collembola</taxon>
        <taxon>Symphypleona</taxon>
        <taxon>Sminthuridae</taxon>
        <taxon>Allacma</taxon>
    </lineage>
</organism>
<keyword evidence="2" id="KW-0732">Signal</keyword>
<dbReference type="EMBL" id="CAJVCH010150523">
    <property type="protein sequence ID" value="CAG7727570.1"/>
    <property type="molecule type" value="Genomic_DNA"/>
</dbReference>
<comment type="caution">
    <text evidence="3">The sequence shown here is derived from an EMBL/GenBank/DDBJ whole genome shotgun (WGS) entry which is preliminary data.</text>
</comment>
<reference evidence="3" key="1">
    <citation type="submission" date="2021-06" db="EMBL/GenBank/DDBJ databases">
        <authorList>
            <person name="Hodson N. C."/>
            <person name="Mongue J. A."/>
            <person name="Jaron S. K."/>
        </authorList>
    </citation>
    <scope>NUCLEOTIDE SEQUENCE</scope>
</reference>
<dbReference type="AlphaFoldDB" id="A0A8J2KKG7"/>
<evidence type="ECO:0000256" key="2">
    <source>
        <dbReference type="SAM" id="SignalP"/>
    </source>
</evidence>
<accession>A0A8J2KKG7</accession>